<dbReference type="InterPro" id="IPR008915">
    <property type="entry name" value="Peptidase_M50"/>
</dbReference>
<evidence type="ECO:0000256" key="1">
    <source>
        <dbReference type="ARBA" id="ARBA00001947"/>
    </source>
</evidence>
<accession>A0A078KNQ2</accession>
<feature type="transmembrane region" description="Helical" evidence="13">
    <location>
        <begin position="135"/>
        <end position="157"/>
    </location>
</feature>
<dbReference type="PATRIC" id="fig|29343.3.peg.1050"/>
<dbReference type="InterPro" id="IPR052348">
    <property type="entry name" value="Metallopeptidase_M50B"/>
</dbReference>
<keyword evidence="8" id="KW-0378">Hydrolase</keyword>
<evidence type="ECO:0000256" key="12">
    <source>
        <dbReference type="ARBA" id="ARBA00023136"/>
    </source>
</evidence>
<evidence type="ECO:0000256" key="3">
    <source>
        <dbReference type="ARBA" id="ARBA00007931"/>
    </source>
</evidence>
<evidence type="ECO:0000256" key="9">
    <source>
        <dbReference type="ARBA" id="ARBA00022833"/>
    </source>
</evidence>
<comment type="subcellular location">
    <subcellularLocation>
        <location evidence="2">Cell membrane</location>
        <topology evidence="2">Multi-pass membrane protein</topology>
    </subcellularLocation>
</comment>
<evidence type="ECO:0000313" key="15">
    <source>
        <dbReference type="EMBL" id="CDZ24113.1"/>
    </source>
</evidence>
<dbReference type="KEGG" id="ccel:CCDG5_0996"/>
<evidence type="ECO:0000256" key="8">
    <source>
        <dbReference type="ARBA" id="ARBA00022801"/>
    </source>
</evidence>
<evidence type="ECO:0000256" key="2">
    <source>
        <dbReference type="ARBA" id="ARBA00004651"/>
    </source>
</evidence>
<dbReference type="OrthoDB" id="9800627at2"/>
<dbReference type="AlphaFoldDB" id="A0A078KNQ2"/>
<evidence type="ECO:0000256" key="6">
    <source>
        <dbReference type="ARBA" id="ARBA00022692"/>
    </source>
</evidence>
<evidence type="ECO:0000313" key="16">
    <source>
        <dbReference type="Proteomes" id="UP000032431"/>
    </source>
</evidence>
<evidence type="ECO:0000256" key="11">
    <source>
        <dbReference type="ARBA" id="ARBA00023049"/>
    </source>
</evidence>
<feature type="transmembrane region" description="Helical" evidence="13">
    <location>
        <begin position="202"/>
        <end position="222"/>
    </location>
</feature>
<keyword evidence="9" id="KW-0862">Zinc</keyword>
<keyword evidence="16" id="KW-1185">Reference proteome</keyword>
<dbReference type="Proteomes" id="UP000032431">
    <property type="component" value="Chromosome I"/>
</dbReference>
<feature type="domain" description="Peptidase M50" evidence="14">
    <location>
        <begin position="118"/>
        <end position="190"/>
    </location>
</feature>
<keyword evidence="12 13" id="KW-0472">Membrane</keyword>
<dbReference type="GO" id="GO:0006508">
    <property type="term" value="P:proteolysis"/>
    <property type="evidence" value="ECO:0007669"/>
    <property type="project" value="UniProtKB-KW"/>
</dbReference>
<dbReference type="PANTHER" id="PTHR35864">
    <property type="entry name" value="ZINC METALLOPROTEASE MJ0611-RELATED"/>
    <property type="match status" value="1"/>
</dbReference>
<keyword evidence="7" id="KW-0479">Metal-binding</keyword>
<dbReference type="PANTHER" id="PTHR35864:SF1">
    <property type="entry name" value="ZINC METALLOPROTEASE YWHC-RELATED"/>
    <property type="match status" value="1"/>
</dbReference>
<dbReference type="CDD" id="cd06158">
    <property type="entry name" value="S2P-M50_like_1"/>
    <property type="match status" value="1"/>
</dbReference>
<dbReference type="Pfam" id="PF02163">
    <property type="entry name" value="Peptidase_M50"/>
    <property type="match status" value="1"/>
</dbReference>
<comment type="cofactor">
    <cofactor evidence="1">
        <name>Zn(2+)</name>
        <dbReference type="ChEBI" id="CHEBI:29105"/>
    </cofactor>
</comment>
<name>A0A078KNQ2_9FIRM</name>
<evidence type="ECO:0000256" key="13">
    <source>
        <dbReference type="SAM" id="Phobius"/>
    </source>
</evidence>
<keyword evidence="10 13" id="KW-1133">Transmembrane helix</keyword>
<feature type="transmembrane region" description="Helical" evidence="13">
    <location>
        <begin position="96"/>
        <end position="123"/>
    </location>
</feature>
<organism evidence="15 16">
    <name type="scientific">[Clostridium] cellulosi</name>
    <dbReference type="NCBI Taxonomy" id="29343"/>
    <lineage>
        <taxon>Bacteria</taxon>
        <taxon>Bacillati</taxon>
        <taxon>Bacillota</taxon>
        <taxon>Clostridia</taxon>
        <taxon>Eubacteriales</taxon>
        <taxon>Oscillospiraceae</taxon>
        <taxon>Oscillospiraceae incertae sedis</taxon>
    </lineage>
</organism>
<protein>
    <submittedName>
        <fullName evidence="15">Peptidase M50</fullName>
    </submittedName>
</protein>
<dbReference type="HOGENOM" id="CLU_086979_1_1_9"/>
<dbReference type="STRING" id="29343.CCDG5_0996"/>
<evidence type="ECO:0000256" key="10">
    <source>
        <dbReference type="ARBA" id="ARBA00022989"/>
    </source>
</evidence>
<evidence type="ECO:0000256" key="4">
    <source>
        <dbReference type="ARBA" id="ARBA00022475"/>
    </source>
</evidence>
<keyword evidence="4" id="KW-1003">Cell membrane</keyword>
<proteinExistence type="inferred from homology"/>
<dbReference type="GO" id="GO:0046872">
    <property type="term" value="F:metal ion binding"/>
    <property type="evidence" value="ECO:0007669"/>
    <property type="project" value="UniProtKB-KW"/>
</dbReference>
<dbReference type="GO" id="GO:0008237">
    <property type="term" value="F:metallopeptidase activity"/>
    <property type="evidence" value="ECO:0007669"/>
    <property type="project" value="UniProtKB-KW"/>
</dbReference>
<evidence type="ECO:0000259" key="14">
    <source>
        <dbReference type="Pfam" id="PF02163"/>
    </source>
</evidence>
<keyword evidence="11" id="KW-0482">Metalloprotease</keyword>
<keyword evidence="6 13" id="KW-0812">Transmembrane</keyword>
<dbReference type="EMBL" id="LM995447">
    <property type="protein sequence ID" value="CDZ24113.1"/>
    <property type="molecule type" value="Genomic_DNA"/>
</dbReference>
<reference evidence="16" key="1">
    <citation type="submission" date="2014-07" db="EMBL/GenBank/DDBJ databases">
        <authorList>
            <person name="Wibberg D."/>
        </authorList>
    </citation>
    <scope>NUCLEOTIDE SEQUENCE [LARGE SCALE GENOMIC DNA]</scope>
    <source>
        <strain evidence="16">DG5</strain>
    </source>
</reference>
<sequence length="224" mass="24874">MGNLLTYLQGKLISILYISLALIISLPAHEIAHAYTAYKLGDPTAKNLGRLSLNPLKHLDPIGTICLLLFQFGWAKPVPIDPRNFKNRKGGIAVTALSGPLANLILAFIAIVLQYILAIFSFNINQAVLYTVLRFLSYFSFINIGLCLFNLIPVPPLDGSNILIFFLPDSVGEFFNRYGMYFQIILLFLLFTPIITNPLTTLVNNVYNNLSSIAGLIFRTFIGS</sequence>
<feature type="transmembrane region" description="Helical" evidence="13">
    <location>
        <begin position="178"/>
        <end position="196"/>
    </location>
</feature>
<dbReference type="InterPro" id="IPR044537">
    <property type="entry name" value="Rip2-like"/>
</dbReference>
<evidence type="ECO:0000256" key="7">
    <source>
        <dbReference type="ARBA" id="ARBA00022723"/>
    </source>
</evidence>
<keyword evidence="5" id="KW-0645">Protease</keyword>
<feature type="transmembrane region" description="Helical" evidence="13">
    <location>
        <begin position="12"/>
        <end position="38"/>
    </location>
</feature>
<dbReference type="GO" id="GO:0005886">
    <property type="term" value="C:plasma membrane"/>
    <property type="evidence" value="ECO:0007669"/>
    <property type="project" value="UniProtKB-SubCell"/>
</dbReference>
<gene>
    <name evidence="15" type="ORF">CCDG5_0996</name>
</gene>
<comment type="similarity">
    <text evidence="3">Belongs to the peptidase M50B family.</text>
</comment>
<evidence type="ECO:0000256" key="5">
    <source>
        <dbReference type="ARBA" id="ARBA00022670"/>
    </source>
</evidence>